<dbReference type="InterPro" id="IPR028051">
    <property type="entry name" value="CheX-like_dom"/>
</dbReference>
<proteinExistence type="predicted"/>
<reference evidence="4" key="1">
    <citation type="journal article" date="2019" name="Int. J. Syst. Evol. Microbiol.">
        <title>The Global Catalogue of Microorganisms (GCM) 10K type strain sequencing project: providing services to taxonomists for standard genome sequencing and annotation.</title>
        <authorList>
            <consortium name="The Broad Institute Genomics Platform"/>
            <consortium name="The Broad Institute Genome Sequencing Center for Infectious Disease"/>
            <person name="Wu L."/>
            <person name="Ma J."/>
        </authorList>
    </citation>
    <scope>NUCLEOTIDE SEQUENCE [LARGE SCALE GENOMIC DNA]</scope>
    <source>
        <strain evidence="4">KCTC 32239</strain>
    </source>
</reference>
<gene>
    <name evidence="3" type="ORF">GCM10011613_36520</name>
</gene>
<dbReference type="PANTHER" id="PTHR39452:SF1">
    <property type="entry name" value="CHEY-P PHOSPHATASE CHEX"/>
    <property type="match status" value="1"/>
</dbReference>
<evidence type="ECO:0000256" key="1">
    <source>
        <dbReference type="ARBA" id="ARBA00022500"/>
    </source>
</evidence>
<dbReference type="Pfam" id="PF13690">
    <property type="entry name" value="CheX"/>
    <property type="match status" value="1"/>
</dbReference>
<dbReference type="SUPFAM" id="SSF103039">
    <property type="entry name" value="CheC-like"/>
    <property type="match status" value="1"/>
</dbReference>
<dbReference type="InterPro" id="IPR038756">
    <property type="entry name" value="CheX-like"/>
</dbReference>
<dbReference type="Gene3D" id="3.40.1550.10">
    <property type="entry name" value="CheC-like"/>
    <property type="match status" value="1"/>
</dbReference>
<comment type="caution">
    <text evidence="3">The sequence shown here is derived from an EMBL/GenBank/DDBJ whole genome shotgun (WGS) entry which is preliminary data.</text>
</comment>
<keyword evidence="1" id="KW-0145">Chemotaxis</keyword>
<sequence length="149" mass="16594">MSEQTLQVFIDGVVRFFEHTNDKNVKVGTPYLVENDNPAAYDVTGIIGISGPYRGCVYFTAPRILLKHLLLSIGETETTNEYLFDLVGEVANTISGNARSTFGHEFMISVPAMIEGAPDQIHLPKNLRSYVIPVYWKAYHAAVVICLEE</sequence>
<protein>
    <recommendedName>
        <fullName evidence="2">Chemotaxis phosphatase CheX-like domain-containing protein</fullName>
    </recommendedName>
</protein>
<evidence type="ECO:0000259" key="2">
    <source>
        <dbReference type="Pfam" id="PF13690"/>
    </source>
</evidence>
<accession>A0ABQ3BBF7</accession>
<dbReference type="EMBL" id="BMYZ01000005">
    <property type="protein sequence ID" value="GGY88167.1"/>
    <property type="molecule type" value="Genomic_DNA"/>
</dbReference>
<feature type="domain" description="Chemotaxis phosphatase CheX-like" evidence="2">
    <location>
        <begin position="43"/>
        <end position="134"/>
    </location>
</feature>
<dbReference type="CDD" id="cd17906">
    <property type="entry name" value="CheX"/>
    <property type="match status" value="1"/>
</dbReference>
<organism evidence="3 4">
    <name type="scientific">Cellvibrio zantedeschiae</name>
    <dbReference type="NCBI Taxonomy" id="1237077"/>
    <lineage>
        <taxon>Bacteria</taxon>
        <taxon>Pseudomonadati</taxon>
        <taxon>Pseudomonadota</taxon>
        <taxon>Gammaproteobacteria</taxon>
        <taxon>Cellvibrionales</taxon>
        <taxon>Cellvibrionaceae</taxon>
        <taxon>Cellvibrio</taxon>
    </lineage>
</organism>
<dbReference type="Proteomes" id="UP000619761">
    <property type="component" value="Unassembled WGS sequence"/>
</dbReference>
<dbReference type="RefSeq" id="WP_189421308.1">
    <property type="nucleotide sequence ID" value="NZ_BMYZ01000005.1"/>
</dbReference>
<dbReference type="InterPro" id="IPR028976">
    <property type="entry name" value="CheC-like_sf"/>
</dbReference>
<evidence type="ECO:0000313" key="4">
    <source>
        <dbReference type="Proteomes" id="UP000619761"/>
    </source>
</evidence>
<name>A0ABQ3BBF7_9GAMM</name>
<dbReference type="PANTHER" id="PTHR39452">
    <property type="entry name" value="CHEY-P PHOSPHATASE CHEX"/>
    <property type="match status" value="1"/>
</dbReference>
<evidence type="ECO:0000313" key="3">
    <source>
        <dbReference type="EMBL" id="GGY88167.1"/>
    </source>
</evidence>
<keyword evidence="4" id="KW-1185">Reference proteome</keyword>